<evidence type="ECO:0008006" key="4">
    <source>
        <dbReference type="Google" id="ProtNLM"/>
    </source>
</evidence>
<feature type="compositionally biased region" description="Polar residues" evidence="1">
    <location>
        <begin position="363"/>
        <end position="377"/>
    </location>
</feature>
<dbReference type="OrthoDB" id="3766406at2759"/>
<dbReference type="AlphaFoldDB" id="A0A8E2JF70"/>
<gene>
    <name evidence="2" type="ORF">K432DRAFT_382480</name>
</gene>
<evidence type="ECO:0000313" key="3">
    <source>
        <dbReference type="Proteomes" id="UP000250266"/>
    </source>
</evidence>
<accession>A0A8E2JF70</accession>
<name>A0A8E2JF70_9PEZI</name>
<reference evidence="2 3" key="1">
    <citation type="journal article" date="2016" name="Nat. Commun.">
        <title>Ectomycorrhizal ecology is imprinted in the genome of the dominant symbiotic fungus Cenococcum geophilum.</title>
        <authorList>
            <consortium name="DOE Joint Genome Institute"/>
            <person name="Peter M."/>
            <person name="Kohler A."/>
            <person name="Ohm R.A."/>
            <person name="Kuo A."/>
            <person name="Krutzmann J."/>
            <person name="Morin E."/>
            <person name="Arend M."/>
            <person name="Barry K.W."/>
            <person name="Binder M."/>
            <person name="Choi C."/>
            <person name="Clum A."/>
            <person name="Copeland A."/>
            <person name="Grisel N."/>
            <person name="Haridas S."/>
            <person name="Kipfer T."/>
            <person name="LaButti K."/>
            <person name="Lindquist E."/>
            <person name="Lipzen A."/>
            <person name="Maire R."/>
            <person name="Meier B."/>
            <person name="Mihaltcheva S."/>
            <person name="Molinier V."/>
            <person name="Murat C."/>
            <person name="Poggeler S."/>
            <person name="Quandt C.A."/>
            <person name="Sperisen C."/>
            <person name="Tritt A."/>
            <person name="Tisserant E."/>
            <person name="Crous P.W."/>
            <person name="Henrissat B."/>
            <person name="Nehls U."/>
            <person name="Egli S."/>
            <person name="Spatafora J.W."/>
            <person name="Grigoriev I.V."/>
            <person name="Martin F.M."/>
        </authorList>
    </citation>
    <scope>NUCLEOTIDE SEQUENCE [LARGE SCALE GENOMIC DNA]</scope>
    <source>
        <strain evidence="2 3">CBS 459.81</strain>
    </source>
</reference>
<protein>
    <recommendedName>
        <fullName evidence="4">F-box domain-containing protein</fullName>
    </recommendedName>
</protein>
<organism evidence="2 3">
    <name type="scientific">Lepidopterella palustris CBS 459.81</name>
    <dbReference type="NCBI Taxonomy" id="1314670"/>
    <lineage>
        <taxon>Eukaryota</taxon>
        <taxon>Fungi</taxon>
        <taxon>Dikarya</taxon>
        <taxon>Ascomycota</taxon>
        <taxon>Pezizomycotina</taxon>
        <taxon>Dothideomycetes</taxon>
        <taxon>Pleosporomycetidae</taxon>
        <taxon>Mytilinidiales</taxon>
        <taxon>Argynnaceae</taxon>
        <taxon>Lepidopterella</taxon>
    </lineage>
</organism>
<proteinExistence type="predicted"/>
<evidence type="ECO:0000256" key="1">
    <source>
        <dbReference type="SAM" id="MobiDB-lite"/>
    </source>
</evidence>
<sequence length="462" mass="52807">MLSIIHSSFSQPLRRFSHIFSRVDKQITLDQVPQSRSHNRREVPPKHWDQVADRHDSGCYQDNQTVAIDPKASLLKLPVELIQEITSYLSRESAASFCLSSRYTCYAVGTSHLYALLRGANNKHERRANIVILERAFPTHWFCAWCDRFHEHQRLGGPTNPNQERKRECAEFNSFLCCGARREYVLRYHHVRLAINRHLWGEPYGIPVEAFTFDMVDAVSVFNQRRKMEVNVEARIVACQLLLKACCEIRIPEEWRYRQNTANELVEAMPQIVVGHRNGKTGHLDLIQTIRDTIRPVLGTFDGVKDAVRKSDLIFCGQCSTDYEVTVRYQPKDYLTKPSENHPNHNTPTPSVGTKHHPKAKRNSTGPVRSSAAQPHSSGIGGTIGVVVEVWRNLGDGKTPFDTQWRGHGDNSRMWHRDHTSDAVSLMKNTFSIRAGEIKEAFLSEGLRGRFGRFGTNAEWAR</sequence>
<evidence type="ECO:0000313" key="2">
    <source>
        <dbReference type="EMBL" id="OCK80147.1"/>
    </source>
</evidence>
<feature type="region of interest" description="Disordered" evidence="1">
    <location>
        <begin position="334"/>
        <end position="381"/>
    </location>
</feature>
<dbReference type="Proteomes" id="UP000250266">
    <property type="component" value="Unassembled WGS sequence"/>
</dbReference>
<feature type="compositionally biased region" description="Basic and acidic residues" evidence="1">
    <location>
        <begin position="334"/>
        <end position="343"/>
    </location>
</feature>
<dbReference type="EMBL" id="KV744972">
    <property type="protein sequence ID" value="OCK80147.1"/>
    <property type="molecule type" value="Genomic_DNA"/>
</dbReference>
<keyword evidence="3" id="KW-1185">Reference proteome</keyword>
<feature type="non-terminal residue" evidence="2">
    <location>
        <position position="1"/>
    </location>
</feature>